<feature type="transmembrane region" description="Helical" evidence="2">
    <location>
        <begin position="130"/>
        <end position="151"/>
    </location>
</feature>
<gene>
    <name evidence="3" type="ORF">CWI39_2914p0010</name>
</gene>
<proteinExistence type="predicted"/>
<name>A0A4Q9KS01_9MICR</name>
<evidence type="ECO:0000313" key="3">
    <source>
        <dbReference type="EMBL" id="TBT97488.1"/>
    </source>
</evidence>
<keyword evidence="2" id="KW-1133">Transmembrane helix</keyword>
<organism evidence="3 4">
    <name type="scientific">Hamiltosporidium magnivora</name>
    <dbReference type="NCBI Taxonomy" id="148818"/>
    <lineage>
        <taxon>Eukaryota</taxon>
        <taxon>Fungi</taxon>
        <taxon>Fungi incertae sedis</taxon>
        <taxon>Microsporidia</taxon>
        <taxon>Dubosqiidae</taxon>
        <taxon>Hamiltosporidium</taxon>
    </lineage>
</organism>
<keyword evidence="1" id="KW-0175">Coiled coil</keyword>
<evidence type="ECO:0000256" key="1">
    <source>
        <dbReference type="SAM" id="Coils"/>
    </source>
</evidence>
<dbReference type="VEuPathDB" id="MicrosporidiaDB:CWI39_2914p0010"/>
<feature type="coiled-coil region" evidence="1">
    <location>
        <begin position="86"/>
        <end position="113"/>
    </location>
</feature>
<dbReference type="VEuPathDB" id="MicrosporidiaDB:CWI36_2077p0020"/>
<dbReference type="EMBL" id="PIXR01002914">
    <property type="protein sequence ID" value="TBT97488.1"/>
    <property type="molecule type" value="Genomic_DNA"/>
</dbReference>
<sequence>MDLIGSLDELAETSFIEMQPTVLDINTIDKNKSNRKITTENNISLVNSEACLIDIPLDDVICNAGDSTENIISSENPRPFILDISLDDSISDKKNHEKEMDLQTNEISKYKKIYKKVYIEEESCISEYKFPITCICLITITAIIITVILVAKNEY</sequence>
<keyword evidence="2" id="KW-0812">Transmembrane</keyword>
<dbReference type="Proteomes" id="UP000293045">
    <property type="component" value="Unassembled WGS sequence"/>
</dbReference>
<dbReference type="AlphaFoldDB" id="A0A4Q9KS01"/>
<reference evidence="3 4" key="1">
    <citation type="submission" date="2017-12" db="EMBL/GenBank/DDBJ databases">
        <authorList>
            <person name="Pombert J.-F."/>
            <person name="Haag K.L."/>
            <person name="Ebert D."/>
        </authorList>
    </citation>
    <scope>NUCLEOTIDE SEQUENCE [LARGE SCALE GENOMIC DNA]</scope>
    <source>
        <strain evidence="3">IL-BN-2</strain>
    </source>
</reference>
<evidence type="ECO:0000256" key="2">
    <source>
        <dbReference type="SAM" id="Phobius"/>
    </source>
</evidence>
<protein>
    <submittedName>
        <fullName evidence="3">Uncharacterized protein</fullName>
    </submittedName>
</protein>
<evidence type="ECO:0000313" key="4">
    <source>
        <dbReference type="Proteomes" id="UP000293045"/>
    </source>
</evidence>
<accession>A0A4Q9KS01</accession>
<keyword evidence="2" id="KW-0472">Membrane</keyword>
<comment type="caution">
    <text evidence="3">The sequence shown here is derived from an EMBL/GenBank/DDBJ whole genome shotgun (WGS) entry which is preliminary data.</text>
</comment>